<dbReference type="Pfam" id="PF04542">
    <property type="entry name" value="Sigma70_r2"/>
    <property type="match status" value="1"/>
</dbReference>
<dbReference type="InterPro" id="IPR014284">
    <property type="entry name" value="RNA_pol_sigma-70_dom"/>
</dbReference>
<evidence type="ECO:0000313" key="2">
    <source>
        <dbReference type="EMBL" id="KKP89183.1"/>
    </source>
</evidence>
<dbReference type="SUPFAM" id="SSF88946">
    <property type="entry name" value="Sigma2 domain of RNA polymerase sigma factors"/>
    <property type="match status" value="1"/>
</dbReference>
<dbReference type="PANTHER" id="PTHR30603">
    <property type="entry name" value="RNA POLYMERASE SIGMA FACTOR RPO"/>
    <property type="match status" value="1"/>
</dbReference>
<reference evidence="2 3" key="1">
    <citation type="journal article" date="2015" name="Nature">
        <title>rRNA introns, odd ribosomes, and small enigmatic genomes across a large radiation of phyla.</title>
        <authorList>
            <person name="Brown C.T."/>
            <person name="Hug L.A."/>
            <person name="Thomas B.C."/>
            <person name="Sharon I."/>
            <person name="Castelle C.J."/>
            <person name="Singh A."/>
            <person name="Wilkins M.J."/>
            <person name="Williams K.H."/>
            <person name="Banfield J.F."/>
        </authorList>
    </citation>
    <scope>NUCLEOTIDE SEQUENCE [LARGE SCALE GENOMIC DNA]</scope>
</reference>
<protein>
    <submittedName>
        <fullName evidence="2">RNA polymerase sigma factor</fullName>
    </submittedName>
</protein>
<dbReference type="Proteomes" id="UP000034316">
    <property type="component" value="Unassembled WGS sequence"/>
</dbReference>
<sequence>MPSVLYFYSSSEATLSYEQQLNYHEKYLETGDIKFLHIIANSLRKFITFRAKKLTDNPDDLLDLIEEGYLLTIKALKRYKKNKGMITTFVCTAIDRGLKRYINNNCKNFVIPEKFLRYILIACHIQDFSMVSENHHLSDEEIADRLMISIEAYQYAKKLYSITPILSLEEIISFQHFYTSTHDGLPPNYQDVLPCVDYDVENLTTNQYYDKVDKLLNNTTKKQREAIIIRYGLEDGQFKTLEKTAEILGCNRQNVDALIKNGIKRIRNNIPNLDTQRQI</sequence>
<dbReference type="AlphaFoldDB" id="A0A0G0D7E0"/>
<dbReference type="NCBIfam" id="TIGR02937">
    <property type="entry name" value="sigma70-ECF"/>
    <property type="match status" value="1"/>
</dbReference>
<dbReference type="InterPro" id="IPR007627">
    <property type="entry name" value="RNA_pol_sigma70_r2"/>
</dbReference>
<dbReference type="GO" id="GO:0003700">
    <property type="term" value="F:DNA-binding transcription factor activity"/>
    <property type="evidence" value="ECO:0007669"/>
    <property type="project" value="InterPro"/>
</dbReference>
<evidence type="ECO:0000259" key="1">
    <source>
        <dbReference type="Pfam" id="PF04542"/>
    </source>
</evidence>
<proteinExistence type="predicted"/>
<dbReference type="InterPro" id="IPR013325">
    <property type="entry name" value="RNA_pol_sigma_r2"/>
</dbReference>
<dbReference type="Gene3D" id="1.20.140.160">
    <property type="match status" value="1"/>
</dbReference>
<dbReference type="STRING" id="1618333.UR93_C0001G0015"/>
<organism evidence="2 3">
    <name type="scientific">Berkelbacteria bacterium GW2011_GWA2_35_9</name>
    <dbReference type="NCBI Taxonomy" id="1618333"/>
    <lineage>
        <taxon>Bacteria</taxon>
        <taxon>Candidatus Berkelbacteria</taxon>
    </lineage>
</organism>
<evidence type="ECO:0000313" key="3">
    <source>
        <dbReference type="Proteomes" id="UP000034316"/>
    </source>
</evidence>
<dbReference type="InterPro" id="IPR050239">
    <property type="entry name" value="Sigma-70_RNA_pol_init_factors"/>
</dbReference>
<dbReference type="EMBL" id="LBRB01000001">
    <property type="protein sequence ID" value="KKP89183.1"/>
    <property type="molecule type" value="Genomic_DNA"/>
</dbReference>
<dbReference type="GO" id="GO:0006352">
    <property type="term" value="P:DNA-templated transcription initiation"/>
    <property type="evidence" value="ECO:0007669"/>
    <property type="project" value="InterPro"/>
</dbReference>
<name>A0A0G0D7E0_9BACT</name>
<feature type="domain" description="RNA polymerase sigma-70 region 2" evidence="1">
    <location>
        <begin position="42"/>
        <end position="103"/>
    </location>
</feature>
<dbReference type="SUPFAM" id="SSF88659">
    <property type="entry name" value="Sigma3 and sigma4 domains of RNA polymerase sigma factors"/>
    <property type="match status" value="1"/>
</dbReference>
<accession>A0A0G0D7E0</accession>
<dbReference type="Gene3D" id="1.20.120.1810">
    <property type="match status" value="1"/>
</dbReference>
<dbReference type="PANTHER" id="PTHR30603:SF47">
    <property type="entry name" value="RNA POLYMERASE SIGMA FACTOR SIGD, CHLOROPLASTIC"/>
    <property type="match status" value="1"/>
</dbReference>
<dbReference type="InterPro" id="IPR013324">
    <property type="entry name" value="RNA_pol_sigma_r3/r4-like"/>
</dbReference>
<gene>
    <name evidence="2" type="ORF">UR93_C0001G0015</name>
</gene>
<comment type="caution">
    <text evidence="2">The sequence shown here is derived from an EMBL/GenBank/DDBJ whole genome shotgun (WGS) entry which is preliminary data.</text>
</comment>